<feature type="region of interest" description="Disordered" evidence="7">
    <location>
        <begin position="1"/>
        <end position="27"/>
    </location>
</feature>
<evidence type="ECO:0000256" key="4">
    <source>
        <dbReference type="ARBA" id="ARBA00022989"/>
    </source>
</evidence>
<dbReference type="Proteomes" id="UP000754821">
    <property type="component" value="Unassembled WGS sequence"/>
</dbReference>
<feature type="compositionally biased region" description="Low complexity" evidence="7">
    <location>
        <begin position="10"/>
        <end position="26"/>
    </location>
</feature>
<evidence type="ECO:0000256" key="5">
    <source>
        <dbReference type="ARBA" id="ARBA00023136"/>
    </source>
</evidence>
<comment type="subcellular location">
    <subcellularLocation>
        <location evidence="1">Cell membrane</location>
        <topology evidence="1">Multi-pass membrane protein</topology>
    </subcellularLocation>
</comment>
<comment type="similarity">
    <text evidence="6">Belongs to the YccS/YhfK family.</text>
</comment>
<evidence type="ECO:0000313" key="10">
    <source>
        <dbReference type="EMBL" id="MBE0403803.1"/>
    </source>
</evidence>
<evidence type="ECO:0000259" key="9">
    <source>
        <dbReference type="Pfam" id="PF13515"/>
    </source>
</evidence>
<keyword evidence="4 8" id="KW-1133">Transmembrane helix</keyword>
<keyword evidence="2" id="KW-1003">Cell membrane</keyword>
<evidence type="ECO:0000256" key="3">
    <source>
        <dbReference type="ARBA" id="ARBA00022692"/>
    </source>
</evidence>
<feature type="transmembrane region" description="Helical" evidence="8">
    <location>
        <begin position="78"/>
        <end position="95"/>
    </location>
</feature>
<evidence type="ECO:0000256" key="2">
    <source>
        <dbReference type="ARBA" id="ARBA00022475"/>
    </source>
</evidence>
<keyword evidence="3 8" id="KW-0812">Transmembrane</keyword>
<evidence type="ECO:0000256" key="7">
    <source>
        <dbReference type="SAM" id="MobiDB-lite"/>
    </source>
</evidence>
<accession>A0ABR9FBF2</accession>
<dbReference type="Pfam" id="PF13515">
    <property type="entry name" value="FUSC_2"/>
    <property type="match status" value="1"/>
</dbReference>
<sequence>MNQGLHTMTSMKKASASPDPSSSSKPRWQWGRAIRAAVSIFLPLMAGLMLGHIMTGMWIAMGCLMMVTGEVSGSYRDVYRAMFISACIGSVGYLAGYLHILAWSAVIIIMMCAGAVAQLLSNVSHTLSIAMLQILLLASIALGVPSINNFWMPALLYLVGMVLYALLLGIEILFCRYLAKNRDATLNAASQSTPTKPVAIVASHHYAQACALAVCLGVAYSAHLVDDNPHWFWIPLTVGLIMKPDLGSIHKRALQRITGTLLGVILGVLILLFVPKNVAFVLLMAILAGILPWAMKYSYALQAVFLTPLILMLINIILPGSADINYATQRLLDTVIGSFIVIVFGYLPLKYYQSKYFKNQPDTL</sequence>
<feature type="transmembrane region" description="Helical" evidence="8">
    <location>
        <begin position="154"/>
        <end position="174"/>
    </location>
</feature>
<evidence type="ECO:0000256" key="8">
    <source>
        <dbReference type="SAM" id="Phobius"/>
    </source>
</evidence>
<name>A0ABR9FBF2_9GAMM</name>
<comment type="caution">
    <text evidence="10">The sequence shown here is derived from an EMBL/GenBank/DDBJ whole genome shotgun (WGS) entry which is preliminary data.</text>
</comment>
<feature type="transmembrane region" description="Helical" evidence="8">
    <location>
        <begin position="261"/>
        <end position="291"/>
    </location>
</feature>
<protein>
    <submittedName>
        <fullName evidence="10">FUSC family protein</fullName>
    </submittedName>
</protein>
<evidence type="ECO:0000256" key="6">
    <source>
        <dbReference type="ARBA" id="ARBA00043993"/>
    </source>
</evidence>
<dbReference type="PANTHER" id="PTHR30509">
    <property type="entry name" value="P-HYDROXYBENZOIC ACID EFFLUX PUMP SUBUNIT-RELATED"/>
    <property type="match status" value="1"/>
</dbReference>
<evidence type="ECO:0000313" key="11">
    <source>
        <dbReference type="Proteomes" id="UP000754821"/>
    </source>
</evidence>
<keyword evidence="5 8" id="KW-0472">Membrane</keyword>
<dbReference type="InterPro" id="IPR049453">
    <property type="entry name" value="Memb_transporter_dom"/>
</dbReference>
<feature type="transmembrane region" description="Helical" evidence="8">
    <location>
        <begin position="297"/>
        <end position="318"/>
    </location>
</feature>
<dbReference type="PANTHER" id="PTHR30509:SF9">
    <property type="entry name" value="MULTIDRUG RESISTANCE PROTEIN MDTO"/>
    <property type="match status" value="1"/>
</dbReference>
<feature type="domain" description="Integral membrane bound transporter" evidence="9">
    <location>
        <begin position="220"/>
        <end position="344"/>
    </location>
</feature>
<dbReference type="RefSeq" id="WP_192527528.1">
    <property type="nucleotide sequence ID" value="NZ_RRZC01000008.1"/>
</dbReference>
<feature type="transmembrane region" description="Helical" evidence="8">
    <location>
        <begin position="330"/>
        <end position="349"/>
    </location>
</feature>
<keyword evidence="11" id="KW-1185">Reference proteome</keyword>
<reference evidence="10 11" key="1">
    <citation type="submission" date="2020-07" db="EMBL/GenBank/DDBJ databases">
        <title>Halophilic bacteria isolated from french cheeses.</title>
        <authorList>
            <person name="Kothe C.I."/>
            <person name="Farah-Kraiem B."/>
            <person name="Renault P."/>
            <person name="Dridi B."/>
        </authorList>
    </citation>
    <scope>NUCLEOTIDE SEQUENCE [LARGE SCALE GENOMIC DNA]</scope>
    <source>
        <strain evidence="10 11">FME16</strain>
    </source>
</reference>
<gene>
    <name evidence="10" type="ORF">EI163_09555</name>
</gene>
<proteinExistence type="inferred from homology"/>
<evidence type="ECO:0000256" key="1">
    <source>
        <dbReference type="ARBA" id="ARBA00004651"/>
    </source>
</evidence>
<organism evidence="10 11">
    <name type="scientific">Halomonas citrativorans</name>
    <dbReference type="NCBI Taxonomy" id="2742612"/>
    <lineage>
        <taxon>Bacteria</taxon>
        <taxon>Pseudomonadati</taxon>
        <taxon>Pseudomonadota</taxon>
        <taxon>Gammaproteobacteria</taxon>
        <taxon>Oceanospirillales</taxon>
        <taxon>Halomonadaceae</taxon>
        <taxon>Halomonas</taxon>
    </lineage>
</organism>
<feature type="transmembrane region" description="Helical" evidence="8">
    <location>
        <begin position="40"/>
        <end position="66"/>
    </location>
</feature>
<dbReference type="EMBL" id="RRZC01000008">
    <property type="protein sequence ID" value="MBE0403803.1"/>
    <property type="molecule type" value="Genomic_DNA"/>
</dbReference>
<feature type="transmembrane region" description="Helical" evidence="8">
    <location>
        <begin position="127"/>
        <end position="148"/>
    </location>
</feature>